<organism evidence="1">
    <name type="scientific">marine sediment metagenome</name>
    <dbReference type="NCBI Taxonomy" id="412755"/>
    <lineage>
        <taxon>unclassified sequences</taxon>
        <taxon>metagenomes</taxon>
        <taxon>ecological metagenomes</taxon>
    </lineage>
</organism>
<feature type="non-terminal residue" evidence="1">
    <location>
        <position position="163"/>
    </location>
</feature>
<proteinExistence type="predicted"/>
<sequence length="163" mass="18784">MKEIIFAHTTYDYDPYSDFRRLVELAGFNSCRVQDIDITRDVTYITTPMNGELRPHLDHRKSLAEKKCNIIFWNLERIGGGIESFRDTCRVLKENYVDEIWVADKWLSEMCGLPFVPIGGVAGLGAVSLEKSKDFIHISYVYGRREGIMHDLRDYAIGNNSWG</sequence>
<name>A0A0F9DJX0_9ZZZZ</name>
<dbReference type="EMBL" id="LAZR01041313">
    <property type="protein sequence ID" value="KKL12308.1"/>
    <property type="molecule type" value="Genomic_DNA"/>
</dbReference>
<dbReference type="AlphaFoldDB" id="A0A0F9DJX0"/>
<protein>
    <submittedName>
        <fullName evidence="1">Uncharacterized protein</fullName>
    </submittedName>
</protein>
<evidence type="ECO:0000313" key="1">
    <source>
        <dbReference type="EMBL" id="KKL12308.1"/>
    </source>
</evidence>
<reference evidence="1" key="1">
    <citation type="journal article" date="2015" name="Nature">
        <title>Complex archaea that bridge the gap between prokaryotes and eukaryotes.</title>
        <authorList>
            <person name="Spang A."/>
            <person name="Saw J.H."/>
            <person name="Jorgensen S.L."/>
            <person name="Zaremba-Niedzwiedzka K."/>
            <person name="Martijn J."/>
            <person name="Lind A.E."/>
            <person name="van Eijk R."/>
            <person name="Schleper C."/>
            <person name="Guy L."/>
            <person name="Ettema T.J."/>
        </authorList>
    </citation>
    <scope>NUCLEOTIDE SEQUENCE</scope>
</reference>
<comment type="caution">
    <text evidence="1">The sequence shown here is derived from an EMBL/GenBank/DDBJ whole genome shotgun (WGS) entry which is preliminary data.</text>
</comment>
<accession>A0A0F9DJX0</accession>
<gene>
    <name evidence="1" type="ORF">LCGC14_2537040</name>
</gene>